<sequence length="137" mass="15641">MARATVLGMRREPHENVATVLVDPALLPDLELELVELDLWVWPVRSAPICTDGPRTEFQVRRRLVEAQRGAWDCAATWVPVWISFGERWASGDEPLPWSAHRALWQVLDAHADRVRFHRRLGGVRPLVAPVERRPAS</sequence>
<protein>
    <submittedName>
        <fullName evidence="1">Uncharacterized protein</fullName>
    </submittedName>
</protein>
<dbReference type="EMBL" id="BAABBB010000018">
    <property type="protein sequence ID" value="GAA3542998.1"/>
    <property type="molecule type" value="Genomic_DNA"/>
</dbReference>
<gene>
    <name evidence="1" type="ORF">GCM10022263_32690</name>
</gene>
<evidence type="ECO:0000313" key="2">
    <source>
        <dbReference type="Proteomes" id="UP001500301"/>
    </source>
</evidence>
<name>A0ABP6W317_9ACTN</name>
<organism evidence="1 2">
    <name type="scientific">Nocardioides daeguensis</name>
    <dbReference type="NCBI Taxonomy" id="908359"/>
    <lineage>
        <taxon>Bacteria</taxon>
        <taxon>Bacillati</taxon>
        <taxon>Actinomycetota</taxon>
        <taxon>Actinomycetes</taxon>
        <taxon>Propionibacteriales</taxon>
        <taxon>Nocardioidaceae</taxon>
        <taxon>Nocardioides</taxon>
    </lineage>
</organism>
<proteinExistence type="predicted"/>
<reference evidence="2" key="1">
    <citation type="journal article" date="2019" name="Int. J. Syst. Evol. Microbiol.">
        <title>The Global Catalogue of Microorganisms (GCM) 10K type strain sequencing project: providing services to taxonomists for standard genome sequencing and annotation.</title>
        <authorList>
            <consortium name="The Broad Institute Genomics Platform"/>
            <consortium name="The Broad Institute Genome Sequencing Center for Infectious Disease"/>
            <person name="Wu L."/>
            <person name="Ma J."/>
        </authorList>
    </citation>
    <scope>NUCLEOTIDE SEQUENCE [LARGE SCALE GENOMIC DNA]</scope>
    <source>
        <strain evidence="2">JCM 17460</strain>
    </source>
</reference>
<evidence type="ECO:0000313" key="1">
    <source>
        <dbReference type="EMBL" id="GAA3542998.1"/>
    </source>
</evidence>
<comment type="caution">
    <text evidence="1">The sequence shown here is derived from an EMBL/GenBank/DDBJ whole genome shotgun (WGS) entry which is preliminary data.</text>
</comment>
<keyword evidence="2" id="KW-1185">Reference proteome</keyword>
<dbReference type="Proteomes" id="UP001500301">
    <property type="component" value="Unassembled WGS sequence"/>
</dbReference>
<accession>A0ABP6W317</accession>